<evidence type="ECO:0000313" key="2">
    <source>
        <dbReference type="EMBL" id="GGG44247.1"/>
    </source>
</evidence>
<proteinExistence type="predicted"/>
<protein>
    <recommendedName>
        <fullName evidence="4">AAA domain-containing protein</fullName>
    </recommendedName>
</protein>
<feature type="region of interest" description="Disordered" evidence="1">
    <location>
        <begin position="61"/>
        <end position="87"/>
    </location>
</feature>
<evidence type="ECO:0000313" key="3">
    <source>
        <dbReference type="Proteomes" id="UP000638848"/>
    </source>
</evidence>
<dbReference type="Proteomes" id="UP000638848">
    <property type="component" value="Unassembled WGS sequence"/>
</dbReference>
<dbReference type="EMBL" id="BMEQ01000001">
    <property type="protein sequence ID" value="GGG44247.1"/>
    <property type="molecule type" value="Genomic_DNA"/>
</dbReference>
<organism evidence="2 3">
    <name type="scientific">Kocuria dechangensis</name>
    <dbReference type="NCBI Taxonomy" id="1176249"/>
    <lineage>
        <taxon>Bacteria</taxon>
        <taxon>Bacillati</taxon>
        <taxon>Actinomycetota</taxon>
        <taxon>Actinomycetes</taxon>
        <taxon>Micrococcales</taxon>
        <taxon>Micrococcaceae</taxon>
        <taxon>Kocuria</taxon>
    </lineage>
</organism>
<keyword evidence="3" id="KW-1185">Reference proteome</keyword>
<evidence type="ECO:0000256" key="1">
    <source>
        <dbReference type="SAM" id="MobiDB-lite"/>
    </source>
</evidence>
<accession>A0A917GGD3</accession>
<dbReference type="Pfam" id="PF13481">
    <property type="entry name" value="AAA_25"/>
    <property type="match status" value="1"/>
</dbReference>
<dbReference type="SUPFAM" id="SSF52540">
    <property type="entry name" value="P-loop containing nucleoside triphosphate hydrolases"/>
    <property type="match status" value="1"/>
</dbReference>
<evidence type="ECO:0008006" key="4">
    <source>
        <dbReference type="Google" id="ProtNLM"/>
    </source>
</evidence>
<sequence length="446" mass="48847">MVTEFNPAAPFGVISDDGHVYDLPPIDSSFPRTTRDAWVADMAEQYGPEWLDRWENATTGKALPKALPSPDVSLGSAGERGEQEEPRPVLQLRKLSTMKTPPPTRWIGTGFIPRAEITVLVGDEGIGKSLAWVAVAAAVTTGTPFPPFNIPAREPADVVLIITEDGPGEVRERLKVAGADLDRVFVFSADDDGTGSPVFGHSTKEGAFQALRTYLEDESLNPALLVVDAWLDTVQGNLNIKDTQQARQALHPWKVTASRHDLSVMLLTHTNRMDTGNTRNKMGGTAALRQKARMVLYAARPPAVEGDNVQRLIIGPEKSNVTGLANAIGFDVDVVQVRERTDEDPGTTARIANPTDMGEPVRELVGKWHQETRETTGGSDPDEVARMLLRSFMQGRDAVNPNDVKAHLRENGVGKTRLERVMRELGQSKQVGAAHWEYRLTTDDQQ</sequence>
<comment type="caution">
    <text evidence="2">The sequence shown here is derived from an EMBL/GenBank/DDBJ whole genome shotgun (WGS) entry which is preliminary data.</text>
</comment>
<reference evidence="2" key="2">
    <citation type="submission" date="2020-09" db="EMBL/GenBank/DDBJ databases">
        <authorList>
            <person name="Sun Q."/>
            <person name="Zhou Y."/>
        </authorList>
    </citation>
    <scope>NUCLEOTIDE SEQUENCE</scope>
    <source>
        <strain evidence="2">CGMCC 1.12187</strain>
    </source>
</reference>
<name>A0A917GGD3_9MICC</name>
<gene>
    <name evidence="2" type="ORF">GCM10011374_03200</name>
</gene>
<dbReference type="InterPro" id="IPR027417">
    <property type="entry name" value="P-loop_NTPase"/>
</dbReference>
<dbReference type="Gene3D" id="3.40.50.300">
    <property type="entry name" value="P-loop containing nucleotide triphosphate hydrolases"/>
    <property type="match status" value="1"/>
</dbReference>
<reference evidence="2" key="1">
    <citation type="journal article" date="2014" name="Int. J. Syst. Evol. Microbiol.">
        <title>Complete genome sequence of Corynebacterium casei LMG S-19264T (=DSM 44701T), isolated from a smear-ripened cheese.</title>
        <authorList>
            <consortium name="US DOE Joint Genome Institute (JGI-PGF)"/>
            <person name="Walter F."/>
            <person name="Albersmeier A."/>
            <person name="Kalinowski J."/>
            <person name="Ruckert C."/>
        </authorList>
    </citation>
    <scope>NUCLEOTIDE SEQUENCE</scope>
    <source>
        <strain evidence="2">CGMCC 1.12187</strain>
    </source>
</reference>
<dbReference type="AlphaFoldDB" id="A0A917GGD3"/>